<organism evidence="2 3">
    <name type="scientific">Paragonimus westermani</name>
    <dbReference type="NCBI Taxonomy" id="34504"/>
    <lineage>
        <taxon>Eukaryota</taxon>
        <taxon>Metazoa</taxon>
        <taxon>Spiralia</taxon>
        <taxon>Lophotrochozoa</taxon>
        <taxon>Platyhelminthes</taxon>
        <taxon>Trematoda</taxon>
        <taxon>Digenea</taxon>
        <taxon>Plagiorchiida</taxon>
        <taxon>Troglotremata</taxon>
        <taxon>Troglotrematidae</taxon>
        <taxon>Paragonimus</taxon>
    </lineage>
</organism>
<dbReference type="InterPro" id="IPR041588">
    <property type="entry name" value="Integrase_H2C2"/>
</dbReference>
<evidence type="ECO:0000259" key="1">
    <source>
        <dbReference type="Pfam" id="PF17921"/>
    </source>
</evidence>
<evidence type="ECO:0000313" key="3">
    <source>
        <dbReference type="Proteomes" id="UP000324629"/>
    </source>
</evidence>
<dbReference type="InterPro" id="IPR036397">
    <property type="entry name" value="RNaseH_sf"/>
</dbReference>
<dbReference type="EMBL" id="QNGE01000106">
    <property type="protein sequence ID" value="KAA3681893.1"/>
    <property type="molecule type" value="Genomic_DNA"/>
</dbReference>
<accession>A0A5J4P227</accession>
<dbReference type="Pfam" id="PF17921">
    <property type="entry name" value="Integrase_H2C2"/>
    <property type="match status" value="1"/>
</dbReference>
<sequence length="133" mass="14983">LWSQWANLRVIDGVLHLFDGAKQTYRLIVPSSKVSKVVREMNVELGRADQLRTEAAVRQRFWWPKLRGNAAPNCANSNVCAQTKFPIVALRASLQTFATVGPNRRVGVDVMGPLPTSRRGNEYIIVIVDYFTK</sequence>
<evidence type="ECO:0000313" key="2">
    <source>
        <dbReference type="EMBL" id="KAA3681893.1"/>
    </source>
</evidence>
<comment type="caution">
    <text evidence="2">The sequence shown here is derived from an EMBL/GenBank/DDBJ whole genome shotgun (WGS) entry which is preliminary data.</text>
</comment>
<dbReference type="Proteomes" id="UP000324629">
    <property type="component" value="Unassembled WGS sequence"/>
</dbReference>
<dbReference type="Gene3D" id="1.10.340.70">
    <property type="match status" value="1"/>
</dbReference>
<dbReference type="PANTHER" id="PTHR47266">
    <property type="entry name" value="ENDONUCLEASE-RELATED"/>
    <property type="match status" value="1"/>
</dbReference>
<protein>
    <recommendedName>
        <fullName evidence="1">Integrase zinc-binding domain-containing protein</fullName>
    </recommendedName>
</protein>
<dbReference type="AlphaFoldDB" id="A0A5J4P227"/>
<feature type="domain" description="Integrase zinc-binding" evidence="1">
    <location>
        <begin position="29"/>
        <end position="84"/>
    </location>
</feature>
<gene>
    <name evidence="2" type="ORF">DEA37_0002784</name>
</gene>
<dbReference type="GO" id="GO:0003676">
    <property type="term" value="F:nucleic acid binding"/>
    <property type="evidence" value="ECO:0007669"/>
    <property type="project" value="InterPro"/>
</dbReference>
<name>A0A5J4P227_9TREM</name>
<reference evidence="2 3" key="1">
    <citation type="journal article" date="2019" name="Gigascience">
        <title>Whole-genome sequence of the oriental lung fluke Paragonimus westermani.</title>
        <authorList>
            <person name="Oey H."/>
            <person name="Zakrzewski M."/>
            <person name="Narain K."/>
            <person name="Devi K.R."/>
            <person name="Agatsuma T."/>
            <person name="Nawaratna S."/>
            <person name="Gobert G.N."/>
            <person name="Jones M.K."/>
            <person name="Ragan M.A."/>
            <person name="McManus D.P."/>
            <person name="Krause L."/>
        </authorList>
    </citation>
    <scope>NUCLEOTIDE SEQUENCE [LARGE SCALE GENOMIC DNA]</scope>
    <source>
        <strain evidence="2 3">IND2009</strain>
    </source>
</reference>
<keyword evidence="3" id="KW-1185">Reference proteome</keyword>
<feature type="non-terminal residue" evidence="2">
    <location>
        <position position="1"/>
    </location>
</feature>
<proteinExistence type="predicted"/>
<dbReference type="InterPro" id="IPR052160">
    <property type="entry name" value="Gypsy_RT_Integrase-like"/>
</dbReference>
<dbReference type="Gene3D" id="3.30.420.10">
    <property type="entry name" value="Ribonuclease H-like superfamily/Ribonuclease H"/>
    <property type="match status" value="1"/>
</dbReference>